<protein>
    <submittedName>
        <fullName evidence="2">Uncharacterized protein</fullName>
    </submittedName>
</protein>
<name>A0A8J2ZL17_9RHOB</name>
<feature type="region of interest" description="Disordered" evidence="1">
    <location>
        <begin position="1"/>
        <end position="57"/>
    </location>
</feature>
<organism evidence="2 3">
    <name type="scientific">Salipiger pallidus</name>
    <dbReference type="NCBI Taxonomy" id="1775170"/>
    <lineage>
        <taxon>Bacteria</taxon>
        <taxon>Pseudomonadati</taxon>
        <taxon>Pseudomonadota</taxon>
        <taxon>Alphaproteobacteria</taxon>
        <taxon>Rhodobacterales</taxon>
        <taxon>Roseobacteraceae</taxon>
        <taxon>Salipiger</taxon>
    </lineage>
</organism>
<evidence type="ECO:0000313" key="2">
    <source>
        <dbReference type="EMBL" id="GGG76051.1"/>
    </source>
</evidence>
<sequence length="104" mass="10675">MERKLLGVSPGHRPRARAQAPAFRFATHLPGALPGGPEHPRQSPSERPGRHHLPAPQKITCASATNAKGAESASDSKSAAAAVGFGRGAVTATERGAFGRCGES</sequence>
<reference evidence="2" key="1">
    <citation type="journal article" date="2014" name="Int. J. Syst. Evol. Microbiol.">
        <title>Complete genome sequence of Corynebacterium casei LMG S-19264T (=DSM 44701T), isolated from a smear-ripened cheese.</title>
        <authorList>
            <consortium name="US DOE Joint Genome Institute (JGI-PGF)"/>
            <person name="Walter F."/>
            <person name="Albersmeier A."/>
            <person name="Kalinowski J."/>
            <person name="Ruckert C."/>
        </authorList>
    </citation>
    <scope>NUCLEOTIDE SEQUENCE</scope>
    <source>
        <strain evidence="2">CGMCC 1.15762</strain>
    </source>
</reference>
<comment type="caution">
    <text evidence="2">The sequence shown here is derived from an EMBL/GenBank/DDBJ whole genome shotgun (WGS) entry which is preliminary data.</text>
</comment>
<evidence type="ECO:0000256" key="1">
    <source>
        <dbReference type="SAM" id="MobiDB-lite"/>
    </source>
</evidence>
<feature type="compositionally biased region" description="Low complexity" evidence="1">
    <location>
        <begin position="17"/>
        <end position="26"/>
    </location>
</feature>
<proteinExistence type="predicted"/>
<evidence type="ECO:0000313" key="3">
    <source>
        <dbReference type="Proteomes" id="UP000617145"/>
    </source>
</evidence>
<dbReference type="AlphaFoldDB" id="A0A8J2ZL17"/>
<gene>
    <name evidence="2" type="ORF">GCM10011415_25880</name>
</gene>
<dbReference type="Proteomes" id="UP000617145">
    <property type="component" value="Unassembled WGS sequence"/>
</dbReference>
<accession>A0A8J2ZL17</accession>
<reference evidence="2" key="2">
    <citation type="submission" date="2020-09" db="EMBL/GenBank/DDBJ databases">
        <authorList>
            <person name="Sun Q."/>
            <person name="Zhou Y."/>
        </authorList>
    </citation>
    <scope>NUCLEOTIDE SEQUENCE</scope>
    <source>
        <strain evidence="2">CGMCC 1.15762</strain>
    </source>
</reference>
<dbReference type="EMBL" id="BMJV01000005">
    <property type="protein sequence ID" value="GGG76051.1"/>
    <property type="molecule type" value="Genomic_DNA"/>
</dbReference>
<keyword evidence="3" id="KW-1185">Reference proteome</keyword>